<dbReference type="HOGENOM" id="CLU_3015185_0_0_1"/>
<gene>
    <name evidence="1" type="ORF">M404DRAFT_994782</name>
</gene>
<sequence>MGGNSHINKIWRDLMDFRGLALVHPKLAGVTTTNGYHFSSESIVTSSHRPASPELA</sequence>
<evidence type="ECO:0000313" key="1">
    <source>
        <dbReference type="EMBL" id="KIO11106.1"/>
    </source>
</evidence>
<dbReference type="Proteomes" id="UP000054217">
    <property type="component" value="Unassembled WGS sequence"/>
</dbReference>
<dbReference type="EMBL" id="KN831950">
    <property type="protein sequence ID" value="KIO11106.1"/>
    <property type="molecule type" value="Genomic_DNA"/>
</dbReference>
<keyword evidence="2" id="KW-1185">Reference proteome</keyword>
<protein>
    <submittedName>
        <fullName evidence="1">Uncharacterized protein</fullName>
    </submittedName>
</protein>
<organism evidence="1 2">
    <name type="scientific">Pisolithus tinctorius Marx 270</name>
    <dbReference type="NCBI Taxonomy" id="870435"/>
    <lineage>
        <taxon>Eukaryota</taxon>
        <taxon>Fungi</taxon>
        <taxon>Dikarya</taxon>
        <taxon>Basidiomycota</taxon>
        <taxon>Agaricomycotina</taxon>
        <taxon>Agaricomycetes</taxon>
        <taxon>Agaricomycetidae</taxon>
        <taxon>Boletales</taxon>
        <taxon>Sclerodermatineae</taxon>
        <taxon>Pisolithaceae</taxon>
        <taxon>Pisolithus</taxon>
    </lineage>
</organism>
<proteinExistence type="predicted"/>
<dbReference type="InParanoid" id="A0A0C3PQ55"/>
<evidence type="ECO:0000313" key="2">
    <source>
        <dbReference type="Proteomes" id="UP000054217"/>
    </source>
</evidence>
<reference evidence="2" key="2">
    <citation type="submission" date="2015-01" db="EMBL/GenBank/DDBJ databases">
        <title>Evolutionary Origins and Diversification of the Mycorrhizal Mutualists.</title>
        <authorList>
            <consortium name="DOE Joint Genome Institute"/>
            <consortium name="Mycorrhizal Genomics Consortium"/>
            <person name="Kohler A."/>
            <person name="Kuo A."/>
            <person name="Nagy L.G."/>
            <person name="Floudas D."/>
            <person name="Copeland A."/>
            <person name="Barry K.W."/>
            <person name="Cichocki N."/>
            <person name="Veneault-Fourrey C."/>
            <person name="LaButti K."/>
            <person name="Lindquist E.A."/>
            <person name="Lipzen A."/>
            <person name="Lundell T."/>
            <person name="Morin E."/>
            <person name="Murat C."/>
            <person name="Riley R."/>
            <person name="Ohm R."/>
            <person name="Sun H."/>
            <person name="Tunlid A."/>
            <person name="Henrissat B."/>
            <person name="Grigoriev I.V."/>
            <person name="Hibbett D.S."/>
            <person name="Martin F."/>
        </authorList>
    </citation>
    <scope>NUCLEOTIDE SEQUENCE [LARGE SCALE GENOMIC DNA]</scope>
    <source>
        <strain evidence="2">Marx 270</strain>
    </source>
</reference>
<accession>A0A0C3PQ55</accession>
<name>A0A0C3PQ55_PISTI</name>
<reference evidence="1 2" key="1">
    <citation type="submission" date="2014-04" db="EMBL/GenBank/DDBJ databases">
        <authorList>
            <consortium name="DOE Joint Genome Institute"/>
            <person name="Kuo A."/>
            <person name="Kohler A."/>
            <person name="Costa M.D."/>
            <person name="Nagy L.G."/>
            <person name="Floudas D."/>
            <person name="Copeland A."/>
            <person name="Barry K.W."/>
            <person name="Cichocki N."/>
            <person name="Veneault-Fourrey C."/>
            <person name="LaButti K."/>
            <person name="Lindquist E.A."/>
            <person name="Lipzen A."/>
            <person name="Lundell T."/>
            <person name="Morin E."/>
            <person name="Murat C."/>
            <person name="Sun H."/>
            <person name="Tunlid A."/>
            <person name="Henrissat B."/>
            <person name="Grigoriev I.V."/>
            <person name="Hibbett D.S."/>
            <person name="Martin F."/>
            <person name="Nordberg H.P."/>
            <person name="Cantor M.N."/>
            <person name="Hua S.X."/>
        </authorList>
    </citation>
    <scope>NUCLEOTIDE SEQUENCE [LARGE SCALE GENOMIC DNA]</scope>
    <source>
        <strain evidence="1 2">Marx 270</strain>
    </source>
</reference>
<dbReference type="AlphaFoldDB" id="A0A0C3PQ55"/>